<dbReference type="RefSeq" id="WP_162860191.1">
    <property type="nucleotide sequence ID" value="NZ_AUYP01000006.1"/>
</dbReference>
<evidence type="ECO:0000313" key="1">
    <source>
        <dbReference type="EMBL" id="QEK64247.1"/>
    </source>
</evidence>
<reference evidence="1 2" key="1">
    <citation type="journal article" date="2018" name="Plant Biotechnol. Rep.">
        <title>Diversity and antifungal activity of endophytic bacteria associated with Panax ginseng seedlings.</title>
        <authorList>
            <person name="Park J.M."/>
            <person name="Hong C.E."/>
            <person name="Jo S.H."/>
        </authorList>
    </citation>
    <scope>NUCLEOTIDE SEQUENCE [LARGE SCALE GENOMIC DNA]</scope>
    <source>
        <strain evidence="1 2">PgKB20</strain>
    </source>
</reference>
<dbReference type="AlphaFoldDB" id="A0A498U0K2"/>
<name>A0A498U0K2_BACIA</name>
<dbReference type="Proteomes" id="UP000325032">
    <property type="component" value="Chromosome"/>
</dbReference>
<gene>
    <name evidence="1" type="ORF">FX981_02490</name>
</gene>
<accession>A0A5C0WK54</accession>
<organism evidence="1 2">
    <name type="scientific">Bacillus safensis</name>
    <dbReference type="NCBI Taxonomy" id="561879"/>
    <lineage>
        <taxon>Bacteria</taxon>
        <taxon>Bacillati</taxon>
        <taxon>Bacillota</taxon>
        <taxon>Bacilli</taxon>
        <taxon>Bacillales</taxon>
        <taxon>Bacillaceae</taxon>
        <taxon>Bacillus</taxon>
    </lineage>
</organism>
<evidence type="ECO:0000313" key="2">
    <source>
        <dbReference type="Proteomes" id="UP000325032"/>
    </source>
</evidence>
<dbReference type="EMBL" id="CP043404">
    <property type="protein sequence ID" value="QEK64247.1"/>
    <property type="molecule type" value="Genomic_DNA"/>
</dbReference>
<keyword evidence="2" id="KW-1185">Reference proteome</keyword>
<sequence length="50" mass="5901">MNIEHPMVTQMSDFGYPKSYWLYDMKRYGYQTEIEDSLEGAEEDETSADV</sequence>
<protein>
    <submittedName>
        <fullName evidence="1">Uncharacterized protein</fullName>
    </submittedName>
</protein>
<accession>A0A498U0K2</accession>
<proteinExistence type="predicted"/>
<dbReference type="GeneID" id="61770625"/>